<organism evidence="1 2">
    <name type="scientific">Rhipicephalus microplus</name>
    <name type="common">Cattle tick</name>
    <name type="synonym">Boophilus microplus</name>
    <dbReference type="NCBI Taxonomy" id="6941"/>
    <lineage>
        <taxon>Eukaryota</taxon>
        <taxon>Metazoa</taxon>
        <taxon>Ecdysozoa</taxon>
        <taxon>Arthropoda</taxon>
        <taxon>Chelicerata</taxon>
        <taxon>Arachnida</taxon>
        <taxon>Acari</taxon>
        <taxon>Parasitiformes</taxon>
        <taxon>Ixodida</taxon>
        <taxon>Ixodoidea</taxon>
        <taxon>Ixodidae</taxon>
        <taxon>Rhipicephalinae</taxon>
        <taxon>Rhipicephalus</taxon>
        <taxon>Boophilus</taxon>
    </lineage>
</organism>
<sequence length="114" mass="13212">MNVARAIQVFSPDVTAALEHLRDQAGHTSSVSFAAAGQTIIFMQNIHRWFVLHDIQAIRPNYKQTTQHIHKKKKWPDTRQFDDAEDARLGWLEVTLPHVLDELEKSCQSQKEFF</sequence>
<evidence type="ECO:0000313" key="2">
    <source>
        <dbReference type="Proteomes" id="UP000821866"/>
    </source>
</evidence>
<protein>
    <submittedName>
        <fullName evidence="1">Uncharacterized protein</fullName>
    </submittedName>
</protein>
<dbReference type="AlphaFoldDB" id="A0A9J6DUR1"/>
<reference evidence="1" key="1">
    <citation type="journal article" date="2020" name="Cell">
        <title>Large-Scale Comparative Analyses of Tick Genomes Elucidate Their Genetic Diversity and Vector Capacities.</title>
        <authorList>
            <consortium name="Tick Genome and Microbiome Consortium (TIGMIC)"/>
            <person name="Jia N."/>
            <person name="Wang J."/>
            <person name="Shi W."/>
            <person name="Du L."/>
            <person name="Sun Y."/>
            <person name="Zhan W."/>
            <person name="Jiang J.F."/>
            <person name="Wang Q."/>
            <person name="Zhang B."/>
            <person name="Ji P."/>
            <person name="Bell-Sakyi L."/>
            <person name="Cui X.M."/>
            <person name="Yuan T.T."/>
            <person name="Jiang B.G."/>
            <person name="Yang W.F."/>
            <person name="Lam T.T."/>
            <person name="Chang Q.C."/>
            <person name="Ding S.J."/>
            <person name="Wang X.J."/>
            <person name="Zhu J.G."/>
            <person name="Ruan X.D."/>
            <person name="Zhao L."/>
            <person name="Wei J.T."/>
            <person name="Ye R.Z."/>
            <person name="Que T.C."/>
            <person name="Du C.H."/>
            <person name="Zhou Y.H."/>
            <person name="Cheng J.X."/>
            <person name="Dai P.F."/>
            <person name="Guo W.B."/>
            <person name="Han X.H."/>
            <person name="Huang E.J."/>
            <person name="Li L.F."/>
            <person name="Wei W."/>
            <person name="Gao Y.C."/>
            <person name="Liu J.Z."/>
            <person name="Shao H.Z."/>
            <person name="Wang X."/>
            <person name="Wang C.C."/>
            <person name="Yang T.C."/>
            <person name="Huo Q.B."/>
            <person name="Li W."/>
            <person name="Chen H.Y."/>
            <person name="Chen S.E."/>
            <person name="Zhou L.G."/>
            <person name="Ni X.B."/>
            <person name="Tian J.H."/>
            <person name="Sheng Y."/>
            <person name="Liu T."/>
            <person name="Pan Y.S."/>
            <person name="Xia L.Y."/>
            <person name="Li J."/>
            <person name="Zhao F."/>
            <person name="Cao W.C."/>
        </authorList>
    </citation>
    <scope>NUCLEOTIDE SEQUENCE</scope>
    <source>
        <strain evidence="1">Rmic-2018</strain>
    </source>
</reference>
<dbReference type="Proteomes" id="UP000821866">
    <property type="component" value="Unassembled WGS sequence"/>
</dbReference>
<comment type="caution">
    <text evidence="1">The sequence shown here is derived from an EMBL/GenBank/DDBJ whole genome shotgun (WGS) entry which is preliminary data.</text>
</comment>
<reference evidence="1" key="2">
    <citation type="submission" date="2021-09" db="EMBL/GenBank/DDBJ databases">
        <authorList>
            <person name="Jia N."/>
            <person name="Wang J."/>
            <person name="Shi W."/>
            <person name="Du L."/>
            <person name="Sun Y."/>
            <person name="Zhan W."/>
            <person name="Jiang J."/>
            <person name="Wang Q."/>
            <person name="Zhang B."/>
            <person name="Ji P."/>
            <person name="Sakyi L.B."/>
            <person name="Cui X."/>
            <person name="Yuan T."/>
            <person name="Jiang B."/>
            <person name="Yang W."/>
            <person name="Lam T.T.-Y."/>
            <person name="Chang Q."/>
            <person name="Ding S."/>
            <person name="Wang X."/>
            <person name="Zhu J."/>
            <person name="Ruan X."/>
            <person name="Zhao L."/>
            <person name="Wei J."/>
            <person name="Que T."/>
            <person name="Du C."/>
            <person name="Cheng J."/>
            <person name="Dai P."/>
            <person name="Han X."/>
            <person name="Huang E."/>
            <person name="Gao Y."/>
            <person name="Liu J."/>
            <person name="Shao H."/>
            <person name="Ye R."/>
            <person name="Li L."/>
            <person name="Wei W."/>
            <person name="Wang X."/>
            <person name="Wang C."/>
            <person name="Huo Q."/>
            <person name="Li W."/>
            <person name="Guo W."/>
            <person name="Chen H."/>
            <person name="Chen S."/>
            <person name="Zhou L."/>
            <person name="Zhou L."/>
            <person name="Ni X."/>
            <person name="Tian J."/>
            <person name="Zhou Y."/>
            <person name="Sheng Y."/>
            <person name="Liu T."/>
            <person name="Pan Y."/>
            <person name="Xia L."/>
            <person name="Li J."/>
            <person name="Zhao F."/>
            <person name="Cao W."/>
        </authorList>
    </citation>
    <scope>NUCLEOTIDE SEQUENCE</scope>
    <source>
        <strain evidence="1">Rmic-2018</strain>
        <tissue evidence="1">Larvae</tissue>
    </source>
</reference>
<name>A0A9J6DUR1_RHIMP</name>
<dbReference type="EMBL" id="JABSTU010000007">
    <property type="protein sequence ID" value="KAH8025915.1"/>
    <property type="molecule type" value="Genomic_DNA"/>
</dbReference>
<keyword evidence="2" id="KW-1185">Reference proteome</keyword>
<evidence type="ECO:0000313" key="1">
    <source>
        <dbReference type="EMBL" id="KAH8025915.1"/>
    </source>
</evidence>
<accession>A0A9J6DUR1</accession>
<gene>
    <name evidence="1" type="ORF">HPB51_014110</name>
</gene>
<proteinExistence type="predicted"/>